<dbReference type="PANTHER" id="PTHR47668">
    <property type="entry name" value="DIENELACTONE HYDROLASE FAMILY PROTEIN (AFU_ORTHOLOGUE AFUA_6G01940)"/>
    <property type="match status" value="1"/>
</dbReference>
<comment type="caution">
    <text evidence="1">The sequence shown here is derived from an EMBL/GenBank/DDBJ whole genome shotgun (WGS) entry which is preliminary data.</text>
</comment>
<dbReference type="EMBL" id="NAJQ01000196">
    <property type="protein sequence ID" value="TKA75331.1"/>
    <property type="molecule type" value="Genomic_DNA"/>
</dbReference>
<accession>A0A4U0XGJ2</accession>
<gene>
    <name evidence="1" type="ORF">B0A55_05558</name>
</gene>
<evidence type="ECO:0000313" key="1">
    <source>
        <dbReference type="EMBL" id="TKA75331.1"/>
    </source>
</evidence>
<protein>
    <submittedName>
        <fullName evidence="1">Uncharacterized protein</fullName>
    </submittedName>
</protein>
<dbReference type="AlphaFoldDB" id="A0A4U0XGJ2"/>
<proteinExistence type="predicted"/>
<dbReference type="Proteomes" id="UP000309340">
    <property type="component" value="Unassembled WGS sequence"/>
</dbReference>
<name>A0A4U0XGJ2_9PEZI</name>
<keyword evidence="2" id="KW-1185">Reference proteome</keyword>
<sequence length="77" mass="8697">MSSAGTFISILDTNVYVAGLVHATKALFIIYDIFGCTSQILKYADFKPVLRVENRFERMVHGWLSARGDLEKEEVTL</sequence>
<dbReference type="OrthoDB" id="2147163at2759"/>
<dbReference type="PANTHER" id="PTHR47668:SF1">
    <property type="entry name" value="DIENELACTONE HYDROLASE DOMAIN-CONTAINING PROTEIN-RELATED"/>
    <property type="match status" value="1"/>
</dbReference>
<reference evidence="1 2" key="1">
    <citation type="submission" date="2017-03" db="EMBL/GenBank/DDBJ databases">
        <title>Genomes of endolithic fungi from Antarctica.</title>
        <authorList>
            <person name="Coleine C."/>
            <person name="Masonjones S."/>
            <person name="Stajich J.E."/>
        </authorList>
    </citation>
    <scope>NUCLEOTIDE SEQUENCE [LARGE SCALE GENOMIC DNA]</scope>
    <source>
        <strain evidence="1 2">CCFEE 5184</strain>
    </source>
</reference>
<organism evidence="1 2">
    <name type="scientific">Friedmanniomyces simplex</name>
    <dbReference type="NCBI Taxonomy" id="329884"/>
    <lineage>
        <taxon>Eukaryota</taxon>
        <taxon>Fungi</taxon>
        <taxon>Dikarya</taxon>
        <taxon>Ascomycota</taxon>
        <taxon>Pezizomycotina</taxon>
        <taxon>Dothideomycetes</taxon>
        <taxon>Dothideomycetidae</taxon>
        <taxon>Mycosphaerellales</taxon>
        <taxon>Teratosphaeriaceae</taxon>
        <taxon>Friedmanniomyces</taxon>
    </lineage>
</organism>
<evidence type="ECO:0000313" key="2">
    <source>
        <dbReference type="Proteomes" id="UP000309340"/>
    </source>
</evidence>